<evidence type="ECO:0000313" key="5">
    <source>
        <dbReference type="Proteomes" id="UP001215598"/>
    </source>
</evidence>
<gene>
    <name evidence="4" type="ORF">B0H16DRAFT_1587099</name>
</gene>
<dbReference type="InterPro" id="IPR036047">
    <property type="entry name" value="F-box-like_dom_sf"/>
</dbReference>
<feature type="region of interest" description="Disordered" evidence="2">
    <location>
        <begin position="1"/>
        <end position="23"/>
    </location>
</feature>
<dbReference type="SUPFAM" id="SSF81383">
    <property type="entry name" value="F-box domain"/>
    <property type="match status" value="1"/>
</dbReference>
<dbReference type="Pfam" id="PF12937">
    <property type="entry name" value="F-box-like"/>
    <property type="match status" value="1"/>
</dbReference>
<keyword evidence="1" id="KW-0175">Coiled coil</keyword>
<evidence type="ECO:0000313" key="4">
    <source>
        <dbReference type="EMBL" id="KAJ7729328.1"/>
    </source>
</evidence>
<reference evidence="4" key="1">
    <citation type="submission" date="2023-03" db="EMBL/GenBank/DDBJ databases">
        <title>Massive genome expansion in bonnet fungi (Mycena s.s.) driven by repeated elements and novel gene families across ecological guilds.</title>
        <authorList>
            <consortium name="Lawrence Berkeley National Laboratory"/>
            <person name="Harder C.B."/>
            <person name="Miyauchi S."/>
            <person name="Viragh M."/>
            <person name="Kuo A."/>
            <person name="Thoen E."/>
            <person name="Andreopoulos B."/>
            <person name="Lu D."/>
            <person name="Skrede I."/>
            <person name="Drula E."/>
            <person name="Henrissat B."/>
            <person name="Morin E."/>
            <person name="Kohler A."/>
            <person name="Barry K."/>
            <person name="LaButti K."/>
            <person name="Morin E."/>
            <person name="Salamov A."/>
            <person name="Lipzen A."/>
            <person name="Mereny Z."/>
            <person name="Hegedus B."/>
            <person name="Baldrian P."/>
            <person name="Stursova M."/>
            <person name="Weitz H."/>
            <person name="Taylor A."/>
            <person name="Grigoriev I.V."/>
            <person name="Nagy L.G."/>
            <person name="Martin F."/>
            <person name="Kauserud H."/>
        </authorList>
    </citation>
    <scope>NUCLEOTIDE SEQUENCE</scope>
    <source>
        <strain evidence="4">CBHHK182m</strain>
    </source>
</reference>
<comment type="caution">
    <text evidence="4">The sequence shown here is derived from an EMBL/GenBank/DDBJ whole genome shotgun (WGS) entry which is preliminary data.</text>
</comment>
<dbReference type="AlphaFoldDB" id="A0AAD7HVM3"/>
<evidence type="ECO:0000259" key="3">
    <source>
        <dbReference type="Pfam" id="PF12937"/>
    </source>
</evidence>
<feature type="domain" description="F-box" evidence="3">
    <location>
        <begin position="70"/>
        <end position="124"/>
    </location>
</feature>
<sequence>METSNSAPTGPHEKVAEKVTPATPTSLAVDRSRIAEIEAQLLELERSAHALREEKESVQSRLDAYAYPVLTLPTEIVSEIFGHFLPVYPKRPPIRGLLSPFTLGQICRTWREIALSTPRLWRAVAMSPSPTSTFEQQLHLTQLTLARSGFCLLSISINSTDGRQTPSVVQVVAPHCERWEHQKLSVSLRNFPPMERPLPWLRTLTLNDPFPEDDEPTGLVVAPLLRKVARGVAFSFSDFWRSKLPWSQLLVLTIDDIEVHDCALVLGFAPNLVFCRFRIEAFDSSANFASLGPCQLETLVLRTGFGQPHSDLVAGLCNILTLPALRELQVAEIFLMPNPVAALGELLSRSGCSPSKICIMDGRERLERFCEAMPSVAFYEARQPPRFHNIEDAEELEWVNGHSNGGEPDEDSHSR</sequence>
<dbReference type="Gene3D" id="1.20.1280.50">
    <property type="match status" value="1"/>
</dbReference>
<dbReference type="EMBL" id="JARKIB010000166">
    <property type="protein sequence ID" value="KAJ7729328.1"/>
    <property type="molecule type" value="Genomic_DNA"/>
</dbReference>
<name>A0AAD7HVM3_9AGAR</name>
<dbReference type="InterPro" id="IPR001810">
    <property type="entry name" value="F-box_dom"/>
</dbReference>
<keyword evidence="5" id="KW-1185">Reference proteome</keyword>
<protein>
    <recommendedName>
        <fullName evidence="3">F-box domain-containing protein</fullName>
    </recommendedName>
</protein>
<dbReference type="Proteomes" id="UP001215598">
    <property type="component" value="Unassembled WGS sequence"/>
</dbReference>
<accession>A0AAD7HVM3</accession>
<feature type="coiled-coil region" evidence="1">
    <location>
        <begin position="27"/>
        <end position="61"/>
    </location>
</feature>
<evidence type="ECO:0000256" key="1">
    <source>
        <dbReference type="SAM" id="Coils"/>
    </source>
</evidence>
<organism evidence="4 5">
    <name type="scientific">Mycena metata</name>
    <dbReference type="NCBI Taxonomy" id="1033252"/>
    <lineage>
        <taxon>Eukaryota</taxon>
        <taxon>Fungi</taxon>
        <taxon>Dikarya</taxon>
        <taxon>Basidiomycota</taxon>
        <taxon>Agaricomycotina</taxon>
        <taxon>Agaricomycetes</taxon>
        <taxon>Agaricomycetidae</taxon>
        <taxon>Agaricales</taxon>
        <taxon>Marasmiineae</taxon>
        <taxon>Mycenaceae</taxon>
        <taxon>Mycena</taxon>
    </lineage>
</organism>
<evidence type="ECO:0000256" key="2">
    <source>
        <dbReference type="SAM" id="MobiDB-lite"/>
    </source>
</evidence>
<proteinExistence type="predicted"/>